<evidence type="ECO:0000313" key="2">
    <source>
        <dbReference type="EMBL" id="BCR04186.1"/>
    </source>
</evidence>
<evidence type="ECO:0000256" key="1">
    <source>
        <dbReference type="SAM" id="MobiDB-lite"/>
    </source>
</evidence>
<keyword evidence="3" id="KW-1185">Reference proteome</keyword>
<sequence length="783" mass="87441">MDQNTLKLFTGQLAHWAEAAIEEGRLPFRKVETFPPLWTEGGIQAPPLVFWINRDSFMAGGVLLVPERQSQEVTDAGCQCARALGLQHFVTWSDREIVFWEDHPQGVVRGKSLALPAAEEASPVIFRESLVRVLEELKLLSVLGAVPPNALSAHFLGNLFKGTLLSAVPYLDEAYRVALGENRLESEAGDAHLLASGKGHLTLLRMLALLLFDRLPAAVQPEGLERAMHFALDTLPEGLRDALSPGRHELPLPAESAVRFHHLFRRLIQLRLGDNRERFRQTLDLLLLHEGPGLGGFPLPEQERPAPAPLLLVNPDRLPGETGQELMVSAPQPLLGYLALLRSTRQEPPLLAQAFSPLTMVTPPEARGIVGALGDETIPPPRQRQALTAQLRNSWPTRRFPLRPQTPRWVWEFIHLLGLGAEGSLFYLRIPAGWLTADFGEPLFELLREEFQLLRIAADQSGSTTLHLVKGPSGAPPCHVDGPGGPRELSAQRLAAGPRSLLPLALELSAELFKLLEDGLLAMPIENGWPKNLDREAFLFSRTTLGRHLWKVVSGGAPLPQRSYLEREALRWGWPLPPREILANLRQFEWRDGEPAPGAAQLDREIAPWIGQEVPVETAAVSRSRKRSQERAQEQPQDDPAGEIAAQVFVDGLPKFPDHYLYDYYRPRMVDFRIAGPLRAGEEFFGRYTLYNEQGNELEVEGAETARALVLCSHGERRGGFSMPAERKVVAEILERYLEDLRQLRRALVRLAHKRVANPRAAAAMVERIWESQPLPPWPLVEE</sequence>
<dbReference type="Proteomes" id="UP001319827">
    <property type="component" value="Chromosome"/>
</dbReference>
<evidence type="ECO:0000313" key="3">
    <source>
        <dbReference type="Proteomes" id="UP001319827"/>
    </source>
</evidence>
<name>A0ABM8HQ37_9BACT</name>
<reference evidence="2 3" key="1">
    <citation type="journal article" date="2016" name="C (Basel)">
        <title>Selective Growth of and Electricity Production by Marine Exoelectrogenic Bacteria in Self-Aggregated Hydrogel of Microbially Reduced Graphene Oxide.</title>
        <authorList>
            <person name="Yoshida N."/>
            <person name="Goto Y."/>
            <person name="Miyata Y."/>
        </authorList>
    </citation>
    <scope>NUCLEOTIDE SEQUENCE [LARGE SCALE GENOMIC DNA]</scope>
    <source>
        <strain evidence="2 3">NIT-T3</strain>
    </source>
</reference>
<accession>A0ABM8HQ37</accession>
<dbReference type="RefSeq" id="WP_221251600.1">
    <property type="nucleotide sequence ID" value="NZ_AP024355.1"/>
</dbReference>
<protein>
    <submittedName>
        <fullName evidence="2">Uncharacterized protein</fullName>
    </submittedName>
</protein>
<organism evidence="2 3">
    <name type="scientific">Desulfuromonas versatilis</name>
    <dbReference type="NCBI Taxonomy" id="2802975"/>
    <lineage>
        <taxon>Bacteria</taxon>
        <taxon>Pseudomonadati</taxon>
        <taxon>Thermodesulfobacteriota</taxon>
        <taxon>Desulfuromonadia</taxon>
        <taxon>Desulfuromonadales</taxon>
        <taxon>Desulfuromonadaceae</taxon>
        <taxon>Desulfuromonas</taxon>
    </lineage>
</organism>
<feature type="region of interest" description="Disordered" evidence="1">
    <location>
        <begin position="620"/>
        <end position="642"/>
    </location>
</feature>
<reference evidence="2 3" key="2">
    <citation type="journal article" date="2021" name="Int. J. Syst. Evol. Microbiol.">
        <title>Isolation and Polyphasic Characterization of Desulfuromonas versatilis sp. Nov., an Electrogenic Bacteria Capable of Versatile Metabolism Isolated from a Graphene Oxide-Reducing Enrichment Culture.</title>
        <authorList>
            <person name="Xie L."/>
            <person name="Yoshida N."/>
            <person name="Ishii S."/>
            <person name="Meng L."/>
        </authorList>
    </citation>
    <scope>NUCLEOTIDE SEQUENCE [LARGE SCALE GENOMIC DNA]</scope>
    <source>
        <strain evidence="2 3">NIT-T3</strain>
    </source>
</reference>
<proteinExistence type="predicted"/>
<dbReference type="EMBL" id="AP024355">
    <property type="protein sequence ID" value="BCR04186.1"/>
    <property type="molecule type" value="Genomic_DNA"/>
</dbReference>
<gene>
    <name evidence="2" type="ORF">DESUT3_12550</name>
</gene>